<protein>
    <submittedName>
        <fullName evidence="1">Uncharacterized protein</fullName>
    </submittedName>
</protein>
<dbReference type="AlphaFoldDB" id="A0A4C1WUK0"/>
<dbReference type="EMBL" id="BGZK01000636">
    <property type="protein sequence ID" value="GBP53899.1"/>
    <property type="molecule type" value="Genomic_DNA"/>
</dbReference>
<name>A0A4C1WUK0_EUMVA</name>
<keyword evidence="2" id="KW-1185">Reference proteome</keyword>
<evidence type="ECO:0000313" key="1">
    <source>
        <dbReference type="EMBL" id="GBP53899.1"/>
    </source>
</evidence>
<accession>A0A4C1WUK0</accession>
<gene>
    <name evidence="1" type="ORF">EVAR_96577_1</name>
</gene>
<sequence>MSTQFFKIRLTFGRESLARVMCLALKWRGAWSAAGARRGTASFRSSLSTYYSLEVVVLEATTWTSSSRDKGRPKRPAHAHLDAGAGAGATVDLHCLSFTLYLTNDRIESFCYEKKFRDLRRARLGVDGFSLYERVHRGLERALGARGGKSTHSSFVERCVLPAAHERLCDRWRLC</sequence>
<dbReference type="Proteomes" id="UP000299102">
    <property type="component" value="Unassembled WGS sequence"/>
</dbReference>
<evidence type="ECO:0000313" key="2">
    <source>
        <dbReference type="Proteomes" id="UP000299102"/>
    </source>
</evidence>
<reference evidence="1 2" key="1">
    <citation type="journal article" date="2019" name="Commun. Biol.">
        <title>The bagworm genome reveals a unique fibroin gene that provides high tensile strength.</title>
        <authorList>
            <person name="Kono N."/>
            <person name="Nakamura H."/>
            <person name="Ohtoshi R."/>
            <person name="Tomita M."/>
            <person name="Numata K."/>
            <person name="Arakawa K."/>
        </authorList>
    </citation>
    <scope>NUCLEOTIDE SEQUENCE [LARGE SCALE GENOMIC DNA]</scope>
</reference>
<comment type="caution">
    <text evidence="1">The sequence shown here is derived from an EMBL/GenBank/DDBJ whole genome shotgun (WGS) entry which is preliminary data.</text>
</comment>
<proteinExistence type="predicted"/>
<organism evidence="1 2">
    <name type="scientific">Eumeta variegata</name>
    <name type="common">Bagworm moth</name>
    <name type="synonym">Eumeta japonica</name>
    <dbReference type="NCBI Taxonomy" id="151549"/>
    <lineage>
        <taxon>Eukaryota</taxon>
        <taxon>Metazoa</taxon>
        <taxon>Ecdysozoa</taxon>
        <taxon>Arthropoda</taxon>
        <taxon>Hexapoda</taxon>
        <taxon>Insecta</taxon>
        <taxon>Pterygota</taxon>
        <taxon>Neoptera</taxon>
        <taxon>Endopterygota</taxon>
        <taxon>Lepidoptera</taxon>
        <taxon>Glossata</taxon>
        <taxon>Ditrysia</taxon>
        <taxon>Tineoidea</taxon>
        <taxon>Psychidae</taxon>
        <taxon>Oiketicinae</taxon>
        <taxon>Eumeta</taxon>
    </lineage>
</organism>